<comment type="caution">
    <text evidence="1">The sequence shown here is derived from an EMBL/GenBank/DDBJ whole genome shotgun (WGS) entry which is preliminary data.</text>
</comment>
<name>A0AAV6VR41_9ARAC</name>
<evidence type="ECO:0000313" key="2">
    <source>
        <dbReference type="Proteomes" id="UP000827092"/>
    </source>
</evidence>
<keyword evidence="2" id="KW-1185">Reference proteome</keyword>
<reference evidence="1 2" key="1">
    <citation type="journal article" date="2022" name="Nat. Ecol. Evol.">
        <title>A masculinizing supergene underlies an exaggerated male reproductive morph in a spider.</title>
        <authorList>
            <person name="Hendrickx F."/>
            <person name="De Corte Z."/>
            <person name="Sonet G."/>
            <person name="Van Belleghem S.M."/>
            <person name="Kostlbacher S."/>
            <person name="Vangestel C."/>
        </authorList>
    </citation>
    <scope>NUCLEOTIDE SEQUENCE [LARGE SCALE GENOMIC DNA]</scope>
    <source>
        <strain evidence="1">W744_W776</strain>
    </source>
</reference>
<organism evidence="1 2">
    <name type="scientific">Oedothorax gibbosus</name>
    <dbReference type="NCBI Taxonomy" id="931172"/>
    <lineage>
        <taxon>Eukaryota</taxon>
        <taxon>Metazoa</taxon>
        <taxon>Ecdysozoa</taxon>
        <taxon>Arthropoda</taxon>
        <taxon>Chelicerata</taxon>
        <taxon>Arachnida</taxon>
        <taxon>Araneae</taxon>
        <taxon>Araneomorphae</taxon>
        <taxon>Entelegynae</taxon>
        <taxon>Araneoidea</taxon>
        <taxon>Linyphiidae</taxon>
        <taxon>Erigoninae</taxon>
        <taxon>Oedothorax</taxon>
    </lineage>
</organism>
<dbReference type="EMBL" id="JAFNEN010000042">
    <property type="protein sequence ID" value="KAG8198226.1"/>
    <property type="molecule type" value="Genomic_DNA"/>
</dbReference>
<sequence length="166" mass="18292">MSLISLLTVHWQRGGCTVNQASGDADLSIVLTAIDETKKGVETCVIGDDTDLLVLLTVHSPSENKLKLIVPNKGNQQEKMYIISDVQRGIGDMKDVLLPIYAFTGCDTVSAIYKKGKITLYRKVQVNDALRTKLLVFKDPKVDPTAVADTEKHFFLAMFGARIPKI</sequence>
<proteinExistence type="predicted"/>
<dbReference type="Proteomes" id="UP000827092">
    <property type="component" value="Unassembled WGS sequence"/>
</dbReference>
<dbReference type="AlphaFoldDB" id="A0AAV6VR41"/>
<evidence type="ECO:0000313" key="1">
    <source>
        <dbReference type="EMBL" id="KAG8198226.1"/>
    </source>
</evidence>
<accession>A0AAV6VR41</accession>
<gene>
    <name evidence="1" type="ORF">JTE90_015322</name>
</gene>
<protein>
    <submittedName>
        <fullName evidence="1">Uncharacterized protein</fullName>
    </submittedName>
</protein>